<reference evidence="1 2" key="2">
    <citation type="submission" date="2007-06" db="EMBL/GenBank/DDBJ databases">
        <title>Draft genome sequence of Pseudoflavonifractor capillosus ATCC 29799.</title>
        <authorList>
            <person name="Sudarsanam P."/>
            <person name="Ley R."/>
            <person name="Guruge J."/>
            <person name="Turnbaugh P.J."/>
            <person name="Mahowald M."/>
            <person name="Liep D."/>
            <person name="Gordon J."/>
        </authorList>
    </citation>
    <scope>NUCLEOTIDE SEQUENCE [LARGE SCALE GENOMIC DNA]</scope>
    <source>
        <strain evidence="1 2">ATCC 29799</strain>
    </source>
</reference>
<keyword evidence="2" id="KW-1185">Reference proteome</keyword>
<dbReference type="Proteomes" id="UP000003639">
    <property type="component" value="Unassembled WGS sequence"/>
</dbReference>
<proteinExistence type="predicted"/>
<comment type="caution">
    <text evidence="1">The sequence shown here is derived from an EMBL/GenBank/DDBJ whole genome shotgun (WGS) entry which is preliminary data.</text>
</comment>
<dbReference type="EMBL" id="AAXG02000027">
    <property type="protein sequence ID" value="EDM99309.1"/>
    <property type="molecule type" value="Genomic_DNA"/>
</dbReference>
<dbReference type="STRING" id="411467.BACCAP_02860"/>
<dbReference type="OrthoDB" id="9864007at2"/>
<accession>A6NXB4</accession>
<reference evidence="1 2" key="1">
    <citation type="submission" date="2007-04" db="EMBL/GenBank/DDBJ databases">
        <authorList>
            <person name="Fulton L."/>
            <person name="Clifton S."/>
            <person name="Fulton B."/>
            <person name="Xu J."/>
            <person name="Minx P."/>
            <person name="Pepin K.H."/>
            <person name="Johnson M."/>
            <person name="Thiruvilangam P."/>
            <person name="Bhonagiri V."/>
            <person name="Nash W.E."/>
            <person name="Mardis E.R."/>
            <person name="Wilson R.K."/>
        </authorList>
    </citation>
    <scope>NUCLEOTIDE SEQUENCE [LARGE SCALE GENOMIC DNA]</scope>
    <source>
        <strain evidence="1 2">ATCC 29799</strain>
    </source>
</reference>
<dbReference type="RefSeq" id="WP_006573387.1">
    <property type="nucleotide sequence ID" value="NZ_AAXG02000027.1"/>
</dbReference>
<gene>
    <name evidence="1" type="ORF">BACCAP_02860</name>
</gene>
<evidence type="ECO:0000313" key="2">
    <source>
        <dbReference type="Proteomes" id="UP000003639"/>
    </source>
</evidence>
<dbReference type="AlphaFoldDB" id="A6NXB4"/>
<name>A6NXB4_9FIRM</name>
<evidence type="ECO:0000313" key="1">
    <source>
        <dbReference type="EMBL" id="EDM99309.1"/>
    </source>
</evidence>
<protein>
    <submittedName>
        <fullName evidence="1">Uncharacterized protein</fullName>
    </submittedName>
</protein>
<sequence>MTKHLHSSVISQIWLNYYNQTLYRQGVITEAAYRQMLLRIQNTSETMYSDTANINEARKA</sequence>
<organism evidence="1 2">
    <name type="scientific">Pseudoflavonifractor capillosus ATCC 29799</name>
    <dbReference type="NCBI Taxonomy" id="411467"/>
    <lineage>
        <taxon>Bacteria</taxon>
        <taxon>Bacillati</taxon>
        <taxon>Bacillota</taxon>
        <taxon>Clostridia</taxon>
        <taxon>Eubacteriales</taxon>
        <taxon>Oscillospiraceae</taxon>
        <taxon>Pseudoflavonifractor</taxon>
    </lineage>
</organism>